<evidence type="ECO:0000313" key="1">
    <source>
        <dbReference type="EMBL" id="KHJ78511.1"/>
    </source>
</evidence>
<sequence>AAHVSVPSHRLLNDILVIPSSRRLYILAIIPIHESADNQGFECGRVDLNGFVRLAAFLDALNQVMSDIVAMVRDDSSYLPNLDQLTRHLHLPTVNTFFSTREQFPSQPLTTGTLPAISSVLEVMLGLLEHTNSTCVSLLHDEL</sequence>
<dbReference type="EMBL" id="KN609702">
    <property type="protein sequence ID" value="KHJ78511.1"/>
    <property type="molecule type" value="Genomic_DNA"/>
</dbReference>
<proteinExistence type="predicted"/>
<feature type="non-terminal residue" evidence="1">
    <location>
        <position position="143"/>
    </location>
</feature>
<feature type="non-terminal residue" evidence="1">
    <location>
        <position position="1"/>
    </location>
</feature>
<protein>
    <submittedName>
        <fullName evidence="1">Uncharacterized protein</fullName>
    </submittedName>
</protein>
<dbReference type="AlphaFoldDB" id="A0A0B1S3P7"/>
<gene>
    <name evidence="1" type="ORF">OESDEN_21867</name>
</gene>
<keyword evidence="2" id="KW-1185">Reference proteome</keyword>
<name>A0A0B1S3P7_OESDE</name>
<dbReference type="OrthoDB" id="5850364at2759"/>
<evidence type="ECO:0000313" key="2">
    <source>
        <dbReference type="Proteomes" id="UP000053660"/>
    </source>
</evidence>
<accession>A0A0B1S3P7</accession>
<organism evidence="1 2">
    <name type="scientific">Oesophagostomum dentatum</name>
    <name type="common">Nodular worm</name>
    <dbReference type="NCBI Taxonomy" id="61180"/>
    <lineage>
        <taxon>Eukaryota</taxon>
        <taxon>Metazoa</taxon>
        <taxon>Ecdysozoa</taxon>
        <taxon>Nematoda</taxon>
        <taxon>Chromadorea</taxon>
        <taxon>Rhabditida</taxon>
        <taxon>Rhabditina</taxon>
        <taxon>Rhabditomorpha</taxon>
        <taxon>Strongyloidea</taxon>
        <taxon>Strongylidae</taxon>
        <taxon>Oesophagostomum</taxon>
    </lineage>
</organism>
<dbReference type="Proteomes" id="UP000053660">
    <property type="component" value="Unassembled WGS sequence"/>
</dbReference>
<reference evidence="1 2" key="1">
    <citation type="submission" date="2014-03" db="EMBL/GenBank/DDBJ databases">
        <title>Draft genome of the hookworm Oesophagostomum dentatum.</title>
        <authorList>
            <person name="Mitreva M."/>
        </authorList>
    </citation>
    <scope>NUCLEOTIDE SEQUENCE [LARGE SCALE GENOMIC DNA]</scope>
    <source>
        <strain evidence="1 2">OD-Hann</strain>
    </source>
</reference>